<feature type="compositionally biased region" description="Basic and acidic residues" evidence="1">
    <location>
        <begin position="363"/>
        <end position="395"/>
    </location>
</feature>
<sequence length="395" mass="43484">MDDDYGARDDRFHEGYVKGLRDAGMTGMTTSMHNLAQRGQGGGSYSAGYMQGFRDGNSGVFGDRISTNLLRRLEDQYPNQEEFRTGYIEGFKEGTGSRTTEHRTFEETRRLQESLTKLTEILSDKSKGAGDEIHTTKIYHVYNQQPEGIGVSYSSAASAKQLEQELEELTSSSRRSTLRRHYTPGDYLKYGSDLEGYGSLRGNRRSLSASALARDGGAAGVNQMGAAGASQMSEMRSQASQMHDTGQSSQIRDMNQLSEMHELSRMGGIGGVTSQLSGQTSQMRDAGQSSQMRDMSEMHELSQLSSVGGGTSHQMREMTTTQMGGAAMGPSSHNWPDDLINIVNEPMGQTMDRMKKYSTSMSHVDRDGGDEGGIKESVEERYQRSYKEEYSTGGH</sequence>
<gene>
    <name evidence="2" type="primary">let-805</name>
</gene>
<accession>A0A3G6JF52</accession>
<protein>
    <submittedName>
        <fullName evidence="2">Protein LET-805</fullName>
    </submittedName>
</protein>
<feature type="region of interest" description="Disordered" evidence="1">
    <location>
        <begin position="361"/>
        <end position="395"/>
    </location>
</feature>
<reference evidence="2" key="1">
    <citation type="submission" date="2018-03" db="EMBL/GenBank/DDBJ databases">
        <title>A comparison of the expression on the transcriptome analysis of Anisakis pegreffii L3 and L4.</title>
        <authorList>
            <person name="Nam U.-H."/>
            <person name="Kim J.-O."/>
            <person name="Kim J.-H."/>
        </authorList>
    </citation>
    <scope>NUCLEOTIDE SEQUENCE</scope>
    <source>
        <tissue evidence="2">Whole body</tissue>
    </source>
</reference>
<evidence type="ECO:0000313" key="2">
    <source>
        <dbReference type="EMBL" id="AZA15240.1"/>
    </source>
</evidence>
<proteinExistence type="evidence at transcript level"/>
<evidence type="ECO:0000256" key="1">
    <source>
        <dbReference type="SAM" id="MobiDB-lite"/>
    </source>
</evidence>
<organism evidence="2">
    <name type="scientific">Anisakis pegreffii</name>
    <dbReference type="NCBI Taxonomy" id="303229"/>
    <lineage>
        <taxon>Eukaryota</taxon>
        <taxon>Metazoa</taxon>
        <taxon>Ecdysozoa</taxon>
        <taxon>Nematoda</taxon>
        <taxon>Chromadorea</taxon>
        <taxon>Rhabditida</taxon>
        <taxon>Spirurina</taxon>
        <taxon>Ascaridomorpha</taxon>
        <taxon>Ascaridoidea</taxon>
        <taxon>Anisakidae</taxon>
        <taxon>Anisakis</taxon>
        <taxon>Anisakis simplex complex</taxon>
    </lineage>
</organism>
<name>A0A3G6JF52_9BILA</name>
<dbReference type="AlphaFoldDB" id="A0A3G6JF52"/>
<dbReference type="EMBL" id="MH047647">
    <property type="protein sequence ID" value="AZA15240.1"/>
    <property type="molecule type" value="mRNA"/>
</dbReference>